<dbReference type="RefSeq" id="WP_344568997.1">
    <property type="nucleotide sequence ID" value="NZ_BAAARJ010000018.1"/>
</dbReference>
<name>A0ABP6D1Y7_9ACTN</name>
<evidence type="ECO:0000313" key="1">
    <source>
        <dbReference type="EMBL" id="GAA2630110.1"/>
    </source>
</evidence>
<accession>A0ABP6D1Y7</accession>
<evidence type="ECO:0000313" key="2">
    <source>
        <dbReference type="Proteomes" id="UP001501447"/>
    </source>
</evidence>
<dbReference type="Proteomes" id="UP001501447">
    <property type="component" value="Unassembled WGS sequence"/>
</dbReference>
<keyword evidence="2" id="KW-1185">Reference proteome</keyword>
<dbReference type="EMBL" id="BAAARJ010000018">
    <property type="protein sequence ID" value="GAA2630110.1"/>
    <property type="molecule type" value="Genomic_DNA"/>
</dbReference>
<protein>
    <submittedName>
        <fullName evidence="1">Uncharacterized protein</fullName>
    </submittedName>
</protein>
<organism evidence="1 2">
    <name type="scientific">Streptomyces axinellae</name>
    <dbReference type="NCBI Taxonomy" id="552788"/>
    <lineage>
        <taxon>Bacteria</taxon>
        <taxon>Bacillati</taxon>
        <taxon>Actinomycetota</taxon>
        <taxon>Actinomycetes</taxon>
        <taxon>Kitasatosporales</taxon>
        <taxon>Streptomycetaceae</taxon>
        <taxon>Streptomyces</taxon>
    </lineage>
</organism>
<gene>
    <name evidence="1" type="ORF">GCM10009863_51980</name>
</gene>
<comment type="caution">
    <text evidence="1">The sequence shown here is derived from an EMBL/GenBank/DDBJ whole genome shotgun (WGS) entry which is preliminary data.</text>
</comment>
<proteinExistence type="predicted"/>
<sequence>MTIPTPIPDAVADFKAAQFPPAVRDAILVRADAERNLTLVPDTATREDVLAEIAWADKELATVPQRLGGDL</sequence>
<reference evidence="2" key="1">
    <citation type="journal article" date="2019" name="Int. J. Syst. Evol. Microbiol.">
        <title>The Global Catalogue of Microorganisms (GCM) 10K type strain sequencing project: providing services to taxonomists for standard genome sequencing and annotation.</title>
        <authorList>
            <consortium name="The Broad Institute Genomics Platform"/>
            <consortium name="The Broad Institute Genome Sequencing Center for Infectious Disease"/>
            <person name="Wu L."/>
            <person name="Ma J."/>
        </authorList>
    </citation>
    <scope>NUCLEOTIDE SEQUENCE [LARGE SCALE GENOMIC DNA]</scope>
    <source>
        <strain evidence="2">JCM 16373</strain>
    </source>
</reference>